<keyword evidence="10" id="KW-0812">Transmembrane</keyword>
<dbReference type="RefSeq" id="WP_188554066.1">
    <property type="nucleotide sequence ID" value="NZ_BMGT01000002.1"/>
</dbReference>
<comment type="similarity">
    <text evidence="4 9">Belongs to the 1-acyl-sn-glycerol-3-phosphate acyltransferase family.</text>
</comment>
<evidence type="ECO:0000256" key="7">
    <source>
        <dbReference type="ARBA" id="ARBA00022679"/>
    </source>
</evidence>
<dbReference type="AlphaFoldDB" id="A0A917HG69"/>
<dbReference type="GO" id="GO:0016020">
    <property type="term" value="C:membrane"/>
    <property type="evidence" value="ECO:0007669"/>
    <property type="project" value="InterPro"/>
</dbReference>
<proteinExistence type="inferred from homology"/>
<dbReference type="PANTHER" id="PTHR10434:SF11">
    <property type="entry name" value="1-ACYL-SN-GLYCEROL-3-PHOSPHATE ACYLTRANSFERASE"/>
    <property type="match status" value="1"/>
</dbReference>
<keyword evidence="10" id="KW-1133">Transmembrane helix</keyword>
<feature type="transmembrane region" description="Helical" evidence="10">
    <location>
        <begin position="7"/>
        <end position="28"/>
    </location>
</feature>
<evidence type="ECO:0000256" key="10">
    <source>
        <dbReference type="SAM" id="Phobius"/>
    </source>
</evidence>
<accession>A0A917HG69</accession>
<sequence>MFATLKLLFVYTALGPLAGIIGMPYSLLVQDISRLYRVAMWIANAGVRAAGIRIEVSGLENVPSDRQCIYMCNHVSNLDPPVVLPLLPGRCSVLLKKELMRIPILGTAMKMGKFVPVERGHRREAAQASVTAAADALRSGLNILVFPEGTRSKDGRLSVFKKGPFFLAQQTQAPIVPIALSGTERMMRKGSVAITPGVAKVQLLPVIEPTQYETREELLKAVRKAIADALPDEMKPEDYLTMAL</sequence>
<keyword evidence="9" id="KW-1208">Phospholipid metabolism</keyword>
<dbReference type="Proteomes" id="UP000647241">
    <property type="component" value="Unassembled WGS sequence"/>
</dbReference>
<dbReference type="InterPro" id="IPR004552">
    <property type="entry name" value="AGP_acyltrans"/>
</dbReference>
<keyword evidence="9" id="KW-0594">Phospholipid biosynthesis</keyword>
<comment type="pathway">
    <text evidence="3">Lipid metabolism.</text>
</comment>
<comment type="pathway">
    <text evidence="2">Phospholipid metabolism; CDP-diacylglycerol biosynthesis; CDP-diacylglycerol from sn-glycerol 3-phosphate: step 2/3.</text>
</comment>
<organism evidence="12 13">
    <name type="scientific">Edaphobacter dinghuensis</name>
    <dbReference type="NCBI Taxonomy" id="1560005"/>
    <lineage>
        <taxon>Bacteria</taxon>
        <taxon>Pseudomonadati</taxon>
        <taxon>Acidobacteriota</taxon>
        <taxon>Terriglobia</taxon>
        <taxon>Terriglobales</taxon>
        <taxon>Acidobacteriaceae</taxon>
        <taxon>Edaphobacter</taxon>
    </lineage>
</organism>
<dbReference type="GO" id="GO:0003841">
    <property type="term" value="F:1-acylglycerol-3-phosphate O-acyltransferase activity"/>
    <property type="evidence" value="ECO:0007669"/>
    <property type="project" value="UniProtKB-UniRule"/>
</dbReference>
<evidence type="ECO:0000259" key="11">
    <source>
        <dbReference type="SMART" id="SM00563"/>
    </source>
</evidence>
<evidence type="ECO:0000256" key="4">
    <source>
        <dbReference type="ARBA" id="ARBA00008655"/>
    </source>
</evidence>
<name>A0A917HG69_9BACT</name>
<evidence type="ECO:0000256" key="5">
    <source>
        <dbReference type="ARBA" id="ARBA00013211"/>
    </source>
</evidence>
<comment type="catalytic activity">
    <reaction evidence="1 9">
        <text>a 1-acyl-sn-glycero-3-phosphate + an acyl-CoA = a 1,2-diacyl-sn-glycero-3-phosphate + CoA</text>
        <dbReference type="Rhea" id="RHEA:19709"/>
        <dbReference type="ChEBI" id="CHEBI:57287"/>
        <dbReference type="ChEBI" id="CHEBI:57970"/>
        <dbReference type="ChEBI" id="CHEBI:58342"/>
        <dbReference type="ChEBI" id="CHEBI:58608"/>
        <dbReference type="EC" id="2.3.1.51"/>
    </reaction>
</comment>
<dbReference type="PANTHER" id="PTHR10434">
    <property type="entry name" value="1-ACYL-SN-GLYCEROL-3-PHOSPHATE ACYLTRANSFERASE"/>
    <property type="match status" value="1"/>
</dbReference>
<evidence type="ECO:0000256" key="6">
    <source>
        <dbReference type="ARBA" id="ARBA00016139"/>
    </source>
</evidence>
<dbReference type="InterPro" id="IPR002123">
    <property type="entry name" value="Plipid/glycerol_acylTrfase"/>
</dbReference>
<evidence type="ECO:0000256" key="3">
    <source>
        <dbReference type="ARBA" id="ARBA00005189"/>
    </source>
</evidence>
<keyword evidence="10" id="KW-0472">Membrane</keyword>
<dbReference type="EC" id="2.3.1.51" evidence="5 9"/>
<keyword evidence="9" id="KW-0443">Lipid metabolism</keyword>
<evidence type="ECO:0000256" key="1">
    <source>
        <dbReference type="ARBA" id="ARBA00001141"/>
    </source>
</evidence>
<evidence type="ECO:0000256" key="9">
    <source>
        <dbReference type="RuleBase" id="RU361267"/>
    </source>
</evidence>
<comment type="caution">
    <text evidence="12">The sequence shown here is derived from an EMBL/GenBank/DDBJ whole genome shotgun (WGS) entry which is preliminary data.</text>
</comment>
<evidence type="ECO:0000256" key="8">
    <source>
        <dbReference type="ARBA" id="ARBA00023315"/>
    </source>
</evidence>
<keyword evidence="13" id="KW-1185">Reference proteome</keyword>
<gene>
    <name evidence="12" type="ORF">GCM10011585_20860</name>
</gene>
<dbReference type="Pfam" id="PF01553">
    <property type="entry name" value="Acyltransferase"/>
    <property type="match status" value="1"/>
</dbReference>
<dbReference type="SUPFAM" id="SSF69593">
    <property type="entry name" value="Glycerol-3-phosphate (1)-acyltransferase"/>
    <property type="match status" value="1"/>
</dbReference>
<dbReference type="EMBL" id="BMGT01000002">
    <property type="protein sequence ID" value="GGG77560.1"/>
    <property type="molecule type" value="Genomic_DNA"/>
</dbReference>
<reference evidence="12" key="1">
    <citation type="journal article" date="2014" name="Int. J. Syst. Evol. Microbiol.">
        <title>Complete genome sequence of Corynebacterium casei LMG S-19264T (=DSM 44701T), isolated from a smear-ripened cheese.</title>
        <authorList>
            <consortium name="US DOE Joint Genome Institute (JGI-PGF)"/>
            <person name="Walter F."/>
            <person name="Albersmeier A."/>
            <person name="Kalinowski J."/>
            <person name="Ruckert C."/>
        </authorList>
    </citation>
    <scope>NUCLEOTIDE SEQUENCE</scope>
    <source>
        <strain evidence="12">CGMCC 1.12997</strain>
    </source>
</reference>
<feature type="domain" description="Phospholipid/glycerol acyltransferase" evidence="11">
    <location>
        <begin position="68"/>
        <end position="183"/>
    </location>
</feature>
<evidence type="ECO:0000256" key="2">
    <source>
        <dbReference type="ARBA" id="ARBA00004728"/>
    </source>
</evidence>
<dbReference type="CDD" id="cd07989">
    <property type="entry name" value="LPLAT_AGPAT-like"/>
    <property type="match status" value="1"/>
</dbReference>
<protein>
    <recommendedName>
        <fullName evidence="6 9">1-acyl-sn-glycerol-3-phosphate acyltransferase</fullName>
        <ecNumber evidence="5 9">2.3.1.51</ecNumber>
    </recommendedName>
</protein>
<keyword evidence="9" id="KW-0444">Lipid biosynthesis</keyword>
<dbReference type="SMART" id="SM00563">
    <property type="entry name" value="PlsC"/>
    <property type="match status" value="1"/>
</dbReference>
<dbReference type="GO" id="GO:0006654">
    <property type="term" value="P:phosphatidic acid biosynthetic process"/>
    <property type="evidence" value="ECO:0007669"/>
    <property type="project" value="TreeGrafter"/>
</dbReference>
<evidence type="ECO:0000313" key="12">
    <source>
        <dbReference type="EMBL" id="GGG77560.1"/>
    </source>
</evidence>
<keyword evidence="7 9" id="KW-0808">Transferase</keyword>
<evidence type="ECO:0000313" key="13">
    <source>
        <dbReference type="Proteomes" id="UP000647241"/>
    </source>
</evidence>
<keyword evidence="8 9" id="KW-0012">Acyltransferase</keyword>
<reference evidence="12" key="2">
    <citation type="submission" date="2020-09" db="EMBL/GenBank/DDBJ databases">
        <authorList>
            <person name="Sun Q."/>
            <person name="Zhou Y."/>
        </authorList>
    </citation>
    <scope>NUCLEOTIDE SEQUENCE</scope>
    <source>
        <strain evidence="12">CGMCC 1.12997</strain>
    </source>
</reference>
<comment type="domain">
    <text evidence="9">The HXXXXD motif is essential for acyltransferase activity and may constitute the binding site for the phosphate moiety of the glycerol-3-phosphate.</text>
</comment>
<dbReference type="NCBIfam" id="TIGR00530">
    <property type="entry name" value="AGP_acyltrn"/>
    <property type="match status" value="1"/>
</dbReference>